<evidence type="ECO:0000313" key="5">
    <source>
        <dbReference type="Proteomes" id="UP000813385"/>
    </source>
</evidence>
<accession>A0A8K0TR56</accession>
<feature type="region of interest" description="Disordered" evidence="1">
    <location>
        <begin position="822"/>
        <end position="950"/>
    </location>
</feature>
<dbReference type="Pfam" id="PF24086">
    <property type="entry name" value="DUF7371"/>
    <property type="match status" value="1"/>
</dbReference>
<feature type="compositionally biased region" description="Low complexity" evidence="1">
    <location>
        <begin position="1173"/>
        <end position="1185"/>
    </location>
</feature>
<feature type="signal peptide" evidence="2">
    <location>
        <begin position="1"/>
        <end position="19"/>
    </location>
</feature>
<evidence type="ECO:0000256" key="1">
    <source>
        <dbReference type="SAM" id="MobiDB-lite"/>
    </source>
</evidence>
<feature type="compositionally biased region" description="Low complexity" evidence="1">
    <location>
        <begin position="314"/>
        <end position="335"/>
    </location>
</feature>
<feature type="compositionally biased region" description="Pro residues" evidence="1">
    <location>
        <begin position="514"/>
        <end position="539"/>
    </location>
</feature>
<feature type="compositionally biased region" description="Low complexity" evidence="1">
    <location>
        <begin position="261"/>
        <end position="276"/>
    </location>
</feature>
<feature type="domain" description="DUF7371" evidence="3">
    <location>
        <begin position="1419"/>
        <end position="1603"/>
    </location>
</feature>
<feature type="compositionally biased region" description="Low complexity" evidence="1">
    <location>
        <begin position="723"/>
        <end position="746"/>
    </location>
</feature>
<feature type="compositionally biased region" description="Low complexity" evidence="1">
    <location>
        <begin position="440"/>
        <end position="449"/>
    </location>
</feature>
<evidence type="ECO:0000256" key="2">
    <source>
        <dbReference type="SAM" id="SignalP"/>
    </source>
</evidence>
<feature type="compositionally biased region" description="Pro residues" evidence="1">
    <location>
        <begin position="242"/>
        <end position="254"/>
    </location>
</feature>
<feature type="compositionally biased region" description="Pro residues" evidence="1">
    <location>
        <begin position="548"/>
        <end position="581"/>
    </location>
</feature>
<feature type="region of interest" description="Disordered" evidence="1">
    <location>
        <begin position="82"/>
        <end position="354"/>
    </location>
</feature>
<feature type="compositionally biased region" description="Low complexity" evidence="1">
    <location>
        <begin position="82"/>
        <end position="99"/>
    </location>
</feature>
<dbReference type="OrthoDB" id="5385013at2759"/>
<keyword evidence="2" id="KW-0732">Signal</keyword>
<feature type="compositionally biased region" description="Pro residues" evidence="1">
    <location>
        <begin position="100"/>
        <end position="133"/>
    </location>
</feature>
<feature type="compositionally biased region" description="Pro residues" evidence="1">
    <location>
        <begin position="1149"/>
        <end position="1160"/>
    </location>
</feature>
<feature type="compositionally biased region" description="Low complexity" evidence="1">
    <location>
        <begin position="1205"/>
        <end position="1219"/>
    </location>
</feature>
<evidence type="ECO:0000313" key="4">
    <source>
        <dbReference type="EMBL" id="KAH7376600.1"/>
    </source>
</evidence>
<feature type="compositionally biased region" description="Polar residues" evidence="1">
    <location>
        <begin position="846"/>
        <end position="857"/>
    </location>
</feature>
<dbReference type="Proteomes" id="UP000813385">
    <property type="component" value="Unassembled WGS sequence"/>
</dbReference>
<reference evidence="4" key="1">
    <citation type="journal article" date="2021" name="Nat. Commun.">
        <title>Genetic determinants of endophytism in the Arabidopsis root mycobiome.</title>
        <authorList>
            <person name="Mesny F."/>
            <person name="Miyauchi S."/>
            <person name="Thiergart T."/>
            <person name="Pickel B."/>
            <person name="Atanasova L."/>
            <person name="Karlsson M."/>
            <person name="Huettel B."/>
            <person name="Barry K.W."/>
            <person name="Haridas S."/>
            <person name="Chen C."/>
            <person name="Bauer D."/>
            <person name="Andreopoulos W."/>
            <person name="Pangilinan J."/>
            <person name="LaButti K."/>
            <person name="Riley R."/>
            <person name="Lipzen A."/>
            <person name="Clum A."/>
            <person name="Drula E."/>
            <person name="Henrissat B."/>
            <person name="Kohler A."/>
            <person name="Grigoriev I.V."/>
            <person name="Martin F.M."/>
            <person name="Hacquard S."/>
        </authorList>
    </citation>
    <scope>NUCLEOTIDE SEQUENCE</scope>
    <source>
        <strain evidence="4">MPI-CAGE-AT-0016</strain>
    </source>
</reference>
<feature type="compositionally biased region" description="Polar residues" evidence="1">
    <location>
        <begin position="1279"/>
        <end position="1293"/>
    </location>
</feature>
<feature type="compositionally biased region" description="Low complexity" evidence="1">
    <location>
        <begin position="1231"/>
        <end position="1240"/>
    </location>
</feature>
<feature type="compositionally biased region" description="Polar residues" evidence="1">
    <location>
        <begin position="196"/>
        <end position="206"/>
    </location>
</feature>
<feature type="region of interest" description="Disordered" evidence="1">
    <location>
        <begin position="434"/>
        <end position="465"/>
    </location>
</feature>
<feature type="region of interest" description="Disordered" evidence="1">
    <location>
        <begin position="1061"/>
        <end position="1293"/>
    </location>
</feature>
<gene>
    <name evidence="4" type="ORF">B0T11DRAFT_314883</name>
</gene>
<comment type="caution">
    <text evidence="4">The sequence shown here is derived from an EMBL/GenBank/DDBJ whole genome shotgun (WGS) entry which is preliminary data.</text>
</comment>
<feature type="compositionally biased region" description="Pro residues" evidence="1">
    <location>
        <begin position="450"/>
        <end position="460"/>
    </location>
</feature>
<feature type="compositionally biased region" description="Pro residues" evidence="1">
    <location>
        <begin position="876"/>
        <end position="892"/>
    </location>
</feature>
<organism evidence="4 5">
    <name type="scientific">Plectosphaerella cucumerina</name>
    <dbReference type="NCBI Taxonomy" id="40658"/>
    <lineage>
        <taxon>Eukaryota</taxon>
        <taxon>Fungi</taxon>
        <taxon>Dikarya</taxon>
        <taxon>Ascomycota</taxon>
        <taxon>Pezizomycotina</taxon>
        <taxon>Sordariomycetes</taxon>
        <taxon>Hypocreomycetidae</taxon>
        <taxon>Glomerellales</taxon>
        <taxon>Plectosphaerellaceae</taxon>
        <taxon>Plectosphaerella</taxon>
    </lineage>
</organism>
<feature type="region of interest" description="Disordered" evidence="1">
    <location>
        <begin position="494"/>
        <end position="585"/>
    </location>
</feature>
<proteinExistence type="predicted"/>
<protein>
    <recommendedName>
        <fullName evidence="3">DUF7371 domain-containing protein</fullName>
    </recommendedName>
</protein>
<feature type="region of interest" description="Disordered" evidence="1">
    <location>
        <begin position="685"/>
        <end position="789"/>
    </location>
</feature>
<feature type="compositionally biased region" description="Polar residues" evidence="1">
    <location>
        <begin position="914"/>
        <end position="924"/>
    </location>
</feature>
<name>A0A8K0TR56_9PEZI</name>
<sequence>MTVSRLVVILMLLESLTIRQPIQEHFQPQHQLLVLEMRLHASLGALAAIGLLGRSSAAPSPSLDPYGAGICTPTATTTVFVTVPDTDPTSVPGSPGSPLGSPPGSPPGSAPGSPPGSAPGSPPGSAPGSPPGSAPGSAPGSPPSFPPGPGAPGSPGNDVPGPQIPASPTFTLTLTNFPPFGDSPYTGPKPWETRTGIATRTVTVPHSQPSDPAGPGSPGAPGTPGTPGAPGSGQPGEGVPGSPAPGSPSAPVPGSPGSGQPGDAPGTPGSPSSPGSPGVPAPGTPGAPGSGQPGGGVPGAPGSPGTGQPGSGTPGSPSIPGSGQPGDGTPSLPGSPGYPGSGSPDGQQDPKDDCVTVITTTLVRTDPATGPETVVATFTVTFPDGSDETPGPEVPGQHDTLRASVITRTVYQPTLAPGQATVSRDIIVETFTVRIDPDGSDGSPSDGTFPPQPTPAPGPHGPVSVITTTLFRPRTIPGDGVVTDAVVATLTVTFPPSPSGIDPNDPSVTGIPGSPAPGSPGSPVPGGPGSPGSPAPGSPGAPGAPGTPGSPAPGSPGAPAPGTPGSPGAPAPGSPGAPAPGAPGFSGVPGSITLIPTTWYETTVCPDSSGILTPTVKTHVTTIASSLAQQPPAPSAGVPGGPDGNPGDFVTVITETVYHPTPVPGGPGLPTPPFDTIVATITATFPQGPATGAPSPATGSDPQGPGDLVSVVTTTIFVPVATPGPSDPSGSPGSPGSDGNGFPSDGVIVQTITVTIPYPQNPSGPAPGGPIPTATPGDGSGTGGPGPVITTSFYHTTTFTGLDGKPTVAVDTFVATLTATAPFPGSPSNGPAPTGPHDGSAPYVTVITSTVTPSATVPGTYGPSGAPGAPGSPGGPGSPVPGGPGSPTPGGPGAPGTPGSPGSPGGPIGSDGSQPTVIIFTSTIFPPGFPTGPASPDASGVPSQDSNADDDSVTVLSATFTLTAPPAPGATGAGDVQTVVQTFTYTFPSTPSDGGNVPGGQATPTLPNSGTGLPPNPSAPDAYGSGINTATARPAPSPGPSDDSGISGVVRLTSTLTGTLTRTVPAGYGDGSALPTDGSLPPSQTGGFSILPITNLPSSFPGQPADPGQFTTADQLPLPGHPSGTGLPNLPGPDADPNNTGVPGQGPSPAQPSAPGPAQPSAPGLPADASSKTTCTLGLPGTPTGASGDGSSGVGPVIVPPQQTPSGGPDSLPSDDSFPAGYGFPTGAGPGQPSAGPSGAVLPTAIDPNDETASVLPTVIPPPSTLTPPVGLPSSLPSGNGNTSPDSTKDCSTGSKTLVVTSVATTTFLNIVPHLTTTYTFPYQALVTVESTIVTQGSVPTLRRWFKRQDGALPATEAIFANTTTSARATGTVQPTEVTLFPTDASVNATSIDSVGSAAVETATPVIPVQLPICTGSTEVGNLVLDFDDLSVGPLYNPYNRFWFSSGFVIAPPPTVPYVPTSGGKLLEFVPPVFVDGATTTTLDASQFGVGIDAASDCFRFNFHGANLGCDATGEGQFCKFTFTGYRFNATLNAEEQAMSQLVWVESCPSLVDCGLTPIVVEGFNDISSVLVTVRVDGQAASWWADDLRVGWFDNSCEAGRCRAGTERRVSTRILSQSQSESFDIWTREGRKTLPIE</sequence>
<feature type="compositionally biased region" description="Low complexity" evidence="1">
    <location>
        <begin position="1267"/>
        <end position="1278"/>
    </location>
</feature>
<feature type="chain" id="PRO_5035472357" description="DUF7371 domain-containing protein" evidence="2">
    <location>
        <begin position="20"/>
        <end position="1637"/>
    </location>
</feature>
<feature type="compositionally biased region" description="Gly residues" evidence="1">
    <location>
        <begin position="286"/>
        <end position="313"/>
    </location>
</feature>
<feature type="compositionally biased region" description="Pro residues" evidence="1">
    <location>
        <begin position="759"/>
        <end position="770"/>
    </location>
</feature>
<feature type="compositionally biased region" description="Low complexity" evidence="1">
    <location>
        <begin position="858"/>
        <end position="869"/>
    </location>
</feature>
<feature type="compositionally biased region" description="Low complexity" evidence="1">
    <location>
        <begin position="168"/>
        <end position="180"/>
    </location>
</feature>
<evidence type="ECO:0000259" key="3">
    <source>
        <dbReference type="Pfam" id="PF24086"/>
    </source>
</evidence>
<feature type="compositionally biased region" description="Gly residues" evidence="1">
    <location>
        <begin position="228"/>
        <end position="239"/>
    </location>
</feature>
<feature type="region of interest" description="Disordered" evidence="1">
    <location>
        <begin position="989"/>
        <end position="1048"/>
    </location>
</feature>
<feature type="compositionally biased region" description="Polar residues" evidence="1">
    <location>
        <begin position="1002"/>
        <end position="1011"/>
    </location>
</feature>
<feature type="compositionally biased region" description="Pro residues" evidence="1">
    <location>
        <begin position="140"/>
        <end position="152"/>
    </location>
</feature>
<dbReference type="EMBL" id="JAGPXD010000001">
    <property type="protein sequence ID" value="KAH7376600.1"/>
    <property type="molecule type" value="Genomic_DNA"/>
</dbReference>
<keyword evidence="5" id="KW-1185">Reference proteome</keyword>
<dbReference type="InterPro" id="IPR055795">
    <property type="entry name" value="DUF7371"/>
</dbReference>